<dbReference type="EMBL" id="JBJUIK010000004">
    <property type="protein sequence ID" value="KAL3529498.1"/>
    <property type="molecule type" value="Genomic_DNA"/>
</dbReference>
<name>A0ABD3AD68_9GENT</name>
<proteinExistence type="predicted"/>
<evidence type="ECO:0000313" key="3">
    <source>
        <dbReference type="Proteomes" id="UP001630127"/>
    </source>
</evidence>
<feature type="region of interest" description="Disordered" evidence="1">
    <location>
        <begin position="64"/>
        <end position="84"/>
    </location>
</feature>
<comment type="caution">
    <text evidence="2">The sequence shown here is derived from an EMBL/GenBank/DDBJ whole genome shotgun (WGS) entry which is preliminary data.</text>
</comment>
<organism evidence="2 3">
    <name type="scientific">Cinchona calisaya</name>
    <dbReference type="NCBI Taxonomy" id="153742"/>
    <lineage>
        <taxon>Eukaryota</taxon>
        <taxon>Viridiplantae</taxon>
        <taxon>Streptophyta</taxon>
        <taxon>Embryophyta</taxon>
        <taxon>Tracheophyta</taxon>
        <taxon>Spermatophyta</taxon>
        <taxon>Magnoliopsida</taxon>
        <taxon>eudicotyledons</taxon>
        <taxon>Gunneridae</taxon>
        <taxon>Pentapetalae</taxon>
        <taxon>asterids</taxon>
        <taxon>lamiids</taxon>
        <taxon>Gentianales</taxon>
        <taxon>Rubiaceae</taxon>
        <taxon>Cinchonoideae</taxon>
        <taxon>Cinchoneae</taxon>
        <taxon>Cinchona</taxon>
    </lineage>
</organism>
<reference evidence="2 3" key="1">
    <citation type="submission" date="2024-11" db="EMBL/GenBank/DDBJ databases">
        <title>A near-complete genome assembly of Cinchona calisaya.</title>
        <authorList>
            <person name="Lian D.C."/>
            <person name="Zhao X.W."/>
            <person name="Wei L."/>
        </authorList>
    </citation>
    <scope>NUCLEOTIDE SEQUENCE [LARGE SCALE GENOMIC DNA]</scope>
    <source>
        <tissue evidence="2">Nenye</tissue>
    </source>
</reference>
<accession>A0ABD3AD68</accession>
<keyword evidence="3" id="KW-1185">Reference proteome</keyword>
<dbReference type="AlphaFoldDB" id="A0ABD3AD68"/>
<evidence type="ECO:0000313" key="2">
    <source>
        <dbReference type="EMBL" id="KAL3529498.1"/>
    </source>
</evidence>
<protein>
    <submittedName>
        <fullName evidence="2">Uncharacterized protein</fullName>
    </submittedName>
</protein>
<sequence>MGKEKLDSTKEKDIIDVPPAEGKESKNLLEKLNLADVSILISSKMMIMFDERIPPTVQELKDFSKAMGTRLGQPASIEDSDESP</sequence>
<dbReference type="Proteomes" id="UP001630127">
    <property type="component" value="Unassembled WGS sequence"/>
</dbReference>
<evidence type="ECO:0000256" key="1">
    <source>
        <dbReference type="SAM" id="MobiDB-lite"/>
    </source>
</evidence>
<gene>
    <name evidence="2" type="ORF">ACH5RR_008820</name>
</gene>